<feature type="compositionally biased region" description="Basic and acidic residues" evidence="2">
    <location>
        <begin position="76"/>
        <end position="88"/>
    </location>
</feature>
<feature type="domain" description="DCUN1" evidence="3">
    <location>
        <begin position="381"/>
        <end position="584"/>
    </location>
</feature>
<evidence type="ECO:0000259" key="3">
    <source>
        <dbReference type="PROSITE" id="PS51229"/>
    </source>
</evidence>
<dbReference type="InterPro" id="IPR005176">
    <property type="entry name" value="PONY_dom"/>
</dbReference>
<dbReference type="Proteomes" id="UP000624244">
    <property type="component" value="Unassembled WGS sequence"/>
</dbReference>
<dbReference type="GO" id="GO:0032182">
    <property type="term" value="F:ubiquitin-like protein binding"/>
    <property type="evidence" value="ECO:0007669"/>
    <property type="project" value="TreeGrafter"/>
</dbReference>
<dbReference type="Gene3D" id="1.10.238.200">
    <property type="entry name" value="Cullin, PONY binding domain"/>
    <property type="match status" value="1"/>
</dbReference>
<evidence type="ECO:0000256" key="1">
    <source>
        <dbReference type="RuleBase" id="RU410713"/>
    </source>
</evidence>
<name>A0A8H5ZCZ1_COCSA</name>
<dbReference type="Pfam" id="PF03556">
    <property type="entry name" value="Cullin_binding"/>
    <property type="match status" value="1"/>
</dbReference>
<accession>A0A8H5ZCZ1</accession>
<dbReference type="InterPro" id="IPR042460">
    <property type="entry name" value="DCN1-like_PONY"/>
</dbReference>
<dbReference type="GO" id="GO:0031624">
    <property type="term" value="F:ubiquitin conjugating enzyme binding"/>
    <property type="evidence" value="ECO:0007669"/>
    <property type="project" value="TreeGrafter"/>
</dbReference>
<dbReference type="GO" id="GO:0097602">
    <property type="term" value="F:cullin family protein binding"/>
    <property type="evidence" value="ECO:0007669"/>
    <property type="project" value="TreeGrafter"/>
</dbReference>
<dbReference type="EMBL" id="WNKQ01000016">
    <property type="protein sequence ID" value="KAF5846414.1"/>
    <property type="molecule type" value="Genomic_DNA"/>
</dbReference>
<dbReference type="PANTHER" id="PTHR12281:SF31">
    <property type="entry name" value="DCN1-LIKE PROTEIN 3"/>
    <property type="match status" value="1"/>
</dbReference>
<proteinExistence type="predicted"/>
<feature type="region of interest" description="Disordered" evidence="2">
    <location>
        <begin position="1"/>
        <end position="100"/>
    </location>
</feature>
<comment type="caution">
    <text evidence="4">The sequence shown here is derived from an EMBL/GenBank/DDBJ whole genome shotgun (WGS) entry which is preliminary data.</text>
</comment>
<feature type="compositionally biased region" description="Low complexity" evidence="2">
    <location>
        <begin position="22"/>
        <end position="37"/>
    </location>
</feature>
<dbReference type="InterPro" id="IPR014764">
    <property type="entry name" value="DCN-prot"/>
</dbReference>
<dbReference type="AlphaFoldDB" id="A0A8H5ZCZ1"/>
<evidence type="ECO:0000313" key="5">
    <source>
        <dbReference type="Proteomes" id="UP000624244"/>
    </source>
</evidence>
<evidence type="ECO:0000256" key="2">
    <source>
        <dbReference type="SAM" id="MobiDB-lite"/>
    </source>
</evidence>
<dbReference type="PROSITE" id="PS51229">
    <property type="entry name" value="DCUN1"/>
    <property type="match status" value="1"/>
</dbReference>
<dbReference type="GO" id="GO:0045116">
    <property type="term" value="P:protein neddylation"/>
    <property type="evidence" value="ECO:0007669"/>
    <property type="project" value="TreeGrafter"/>
</dbReference>
<evidence type="ECO:0000313" key="4">
    <source>
        <dbReference type="EMBL" id="KAF5846414.1"/>
    </source>
</evidence>
<gene>
    <name evidence="4" type="ORF">GGP41_003787</name>
</gene>
<protein>
    <recommendedName>
        <fullName evidence="1">Defective in cullin neddylation protein</fullName>
    </recommendedName>
</protein>
<comment type="function">
    <text evidence="1">Neddylation of cullins play an essential role in the regulation of SCF-type complexes activity.</text>
</comment>
<dbReference type="Gene3D" id="1.10.238.10">
    <property type="entry name" value="EF-hand"/>
    <property type="match status" value="1"/>
</dbReference>
<organism evidence="4 5">
    <name type="scientific">Cochliobolus sativus</name>
    <name type="common">Common root rot and spot blotch fungus</name>
    <name type="synonym">Bipolaris sorokiniana</name>
    <dbReference type="NCBI Taxonomy" id="45130"/>
    <lineage>
        <taxon>Eukaryota</taxon>
        <taxon>Fungi</taxon>
        <taxon>Dikarya</taxon>
        <taxon>Ascomycota</taxon>
        <taxon>Pezizomycotina</taxon>
        <taxon>Dothideomycetes</taxon>
        <taxon>Pleosporomycetidae</taxon>
        <taxon>Pleosporales</taxon>
        <taxon>Pleosporineae</taxon>
        <taxon>Pleosporaceae</taxon>
        <taxon>Bipolaris</taxon>
    </lineage>
</organism>
<reference evidence="4" key="1">
    <citation type="submission" date="2019-11" db="EMBL/GenBank/DDBJ databases">
        <title>Bipolaris sorokiniana Genome sequencing.</title>
        <authorList>
            <person name="Wang H."/>
        </authorList>
    </citation>
    <scope>NUCLEOTIDE SEQUENCE</scope>
</reference>
<dbReference type="GO" id="GO:0000151">
    <property type="term" value="C:ubiquitin ligase complex"/>
    <property type="evidence" value="ECO:0007669"/>
    <property type="project" value="TreeGrafter"/>
</dbReference>
<sequence length="600" mass="67726">MFGSSQDRARQLAGRNRRQRISSSGSCSSSRSTSSSHDISELCSPTTLLDPNAELPPVEEEQPFQETARSFVVVSDPRKKEIEQDNRRSTSHSASTLPIRPRNLQLEQHRLQAEHLSQVLYNTLSLPKSAATSHDLFRSSHHVEYGSLGISGVTSSNIRNTTAPCQATYFPNSPVFDLMKAFDSSKAPFPRASASEFHLRPQPVVSLRGGYGRMQDPHDQEAEYALQAHTLRVQNHRDFGIYTSIWGKEVSGYHQLDLAEKIRWLPPQAWNEPITAGLSYEEFLSLLDTTQTCRFGKLFGPSPRSNFPRAPCARVAFLHSLDEKLRVAFVNAMKGSISYKREPEIITSTSDNNNPPVMLSLLLSAAEEYYSGGSAPQASPAAKSALNALFDKYREADAQDKDVVGVEGTMKFFADIGVNAEDLDALATFEIIQAPTMGEMSREGFVKGWTERNCDTVDKQRMYIQSVKEELPKNKELFTRVYKFTFPLARAQGQKAVALDSAVVFWELLFGSPLSAVKWSTEKTPWLSWWTEFVNSQWKKSVNKDMWNETLKFAQLTLEDESMGFWSEESSWPSVIDEFVEWVKKEKRGDTKEEVMDEEY</sequence>
<dbReference type="PANTHER" id="PTHR12281">
    <property type="entry name" value="RP42 RELATED"/>
    <property type="match status" value="1"/>
</dbReference>